<feature type="region of interest" description="Disordered" evidence="1">
    <location>
        <begin position="167"/>
        <end position="189"/>
    </location>
</feature>
<proteinExistence type="predicted"/>
<gene>
    <name evidence="3" type="ORF">NCTC11391_00153</name>
</gene>
<dbReference type="PANTHER" id="PTHR33408">
    <property type="entry name" value="TRANSPOSASE"/>
    <property type="match status" value="1"/>
</dbReference>
<protein>
    <submittedName>
        <fullName evidence="3">ISSag8, transposase</fullName>
    </submittedName>
</protein>
<dbReference type="Proteomes" id="UP000254082">
    <property type="component" value="Unassembled WGS sequence"/>
</dbReference>
<feature type="compositionally biased region" description="Basic residues" evidence="1">
    <location>
        <begin position="171"/>
        <end position="182"/>
    </location>
</feature>
<sequence length="232" mass="26418">MLSLDELVPEDHLLRQIDETIDFSFIYDKVETTYSQETGRPSLDPVLLVKIPLIQTLFGIRSMRQTIKEIDVNIAYRWFLGLGLDDKVPHFTTYGKNYSRRFAPVGLIEEIFAPILQACLDQGLIDTSEIFIDGTPIKAAANSHKYVNPEVAVQAKFMSEQLDKEIDQDRKKHGKKLQNKKVSKTDSESGWFHKGDHKEVFAYNIQAGCDKYGWVLGYTVQAGNTHDSQADF</sequence>
<dbReference type="AlphaFoldDB" id="A0A380JAT6"/>
<evidence type="ECO:0000259" key="2">
    <source>
        <dbReference type="Pfam" id="PF05598"/>
    </source>
</evidence>
<evidence type="ECO:0000313" key="4">
    <source>
        <dbReference type="Proteomes" id="UP000254082"/>
    </source>
</evidence>
<evidence type="ECO:0000313" key="3">
    <source>
        <dbReference type="EMBL" id="SUN35178.1"/>
    </source>
</evidence>
<dbReference type="EMBL" id="UHFA01000002">
    <property type="protein sequence ID" value="SUN35178.1"/>
    <property type="molecule type" value="Genomic_DNA"/>
</dbReference>
<organism evidence="3 4">
    <name type="scientific">Streptococcus downei MFe28</name>
    <dbReference type="NCBI Taxonomy" id="764290"/>
    <lineage>
        <taxon>Bacteria</taxon>
        <taxon>Bacillati</taxon>
        <taxon>Bacillota</taxon>
        <taxon>Bacilli</taxon>
        <taxon>Lactobacillales</taxon>
        <taxon>Streptococcaceae</taxon>
        <taxon>Streptococcus</taxon>
    </lineage>
</organism>
<reference evidence="3 4" key="1">
    <citation type="submission" date="2018-06" db="EMBL/GenBank/DDBJ databases">
        <authorList>
            <consortium name="Pathogen Informatics"/>
            <person name="Doyle S."/>
        </authorList>
    </citation>
    <scope>NUCLEOTIDE SEQUENCE [LARGE SCALE GENOMIC DNA]</scope>
    <source>
        <strain evidence="4">NCTC 11391</strain>
    </source>
</reference>
<dbReference type="InterPro" id="IPR008490">
    <property type="entry name" value="Transposase_InsH_N"/>
</dbReference>
<evidence type="ECO:0000256" key="1">
    <source>
        <dbReference type="SAM" id="MobiDB-lite"/>
    </source>
</evidence>
<dbReference type="PANTHER" id="PTHR33408:SF4">
    <property type="entry name" value="TRANSPOSASE DDE DOMAIN-CONTAINING PROTEIN"/>
    <property type="match status" value="1"/>
</dbReference>
<name>A0A380JAT6_STRDO</name>
<feature type="domain" description="Transposase InsH N-terminal" evidence="2">
    <location>
        <begin position="3"/>
        <end position="100"/>
    </location>
</feature>
<keyword evidence="4" id="KW-1185">Reference proteome</keyword>
<dbReference type="Pfam" id="PF05598">
    <property type="entry name" value="DUF772"/>
    <property type="match status" value="1"/>
</dbReference>
<accession>A0A380JAT6</accession>